<sequence>MGKTMFQSHKRFFAAKLTSQYMAESYLMQRCTRFSACSMDLLVNGFGPFIHDCKVTASSMCRS</sequence>
<organism evidence="1 2">
    <name type="scientific">Ascaris lumbricoides</name>
    <name type="common">Giant roundworm</name>
    <dbReference type="NCBI Taxonomy" id="6252"/>
    <lineage>
        <taxon>Eukaryota</taxon>
        <taxon>Metazoa</taxon>
        <taxon>Ecdysozoa</taxon>
        <taxon>Nematoda</taxon>
        <taxon>Chromadorea</taxon>
        <taxon>Rhabditida</taxon>
        <taxon>Spirurina</taxon>
        <taxon>Ascaridomorpha</taxon>
        <taxon>Ascaridoidea</taxon>
        <taxon>Ascarididae</taxon>
        <taxon>Ascaris</taxon>
    </lineage>
</organism>
<dbReference type="WBParaSite" id="ALUE_0000879601-mRNA-1">
    <property type="protein sequence ID" value="ALUE_0000879601-mRNA-1"/>
    <property type="gene ID" value="ALUE_0000879601"/>
</dbReference>
<accession>A0A0M3HYX4</accession>
<name>A0A0M3HYX4_ASCLU</name>
<dbReference type="Proteomes" id="UP000036681">
    <property type="component" value="Unplaced"/>
</dbReference>
<protein>
    <submittedName>
        <fullName evidence="2">Ovule protein</fullName>
    </submittedName>
</protein>
<reference evidence="2" key="1">
    <citation type="submission" date="2017-02" db="UniProtKB">
        <authorList>
            <consortium name="WormBaseParasite"/>
        </authorList>
    </citation>
    <scope>IDENTIFICATION</scope>
</reference>
<evidence type="ECO:0000313" key="2">
    <source>
        <dbReference type="WBParaSite" id="ALUE_0000879601-mRNA-1"/>
    </source>
</evidence>
<dbReference type="AlphaFoldDB" id="A0A0M3HYX4"/>
<keyword evidence="1" id="KW-1185">Reference proteome</keyword>
<evidence type="ECO:0000313" key="1">
    <source>
        <dbReference type="Proteomes" id="UP000036681"/>
    </source>
</evidence>
<proteinExistence type="predicted"/>